<dbReference type="InterPro" id="IPR055681">
    <property type="entry name" value="DUF7257"/>
</dbReference>
<feature type="domain" description="DUF7257" evidence="1">
    <location>
        <begin position="166"/>
        <end position="406"/>
    </location>
</feature>
<gene>
    <name evidence="2" type="ORF">MASS_0760</name>
</gene>
<dbReference type="EMBL" id="CP004374">
    <property type="protein sequence ID" value="AGM27362.1"/>
    <property type="molecule type" value="Genomic_DNA"/>
</dbReference>
<organism evidence="2 3">
    <name type="scientific">Mycobacteroides abscessus subsp. bolletii 50594</name>
    <dbReference type="NCBI Taxonomy" id="1303024"/>
    <lineage>
        <taxon>Bacteria</taxon>
        <taxon>Bacillati</taxon>
        <taxon>Actinomycetota</taxon>
        <taxon>Actinomycetes</taxon>
        <taxon>Mycobacteriales</taxon>
        <taxon>Mycobacteriaceae</taxon>
        <taxon>Mycobacteroides</taxon>
        <taxon>Mycobacteroides abscessus</taxon>
    </lineage>
</organism>
<name>A0AB33A6F7_9MYCO</name>
<dbReference type="AlphaFoldDB" id="A0AB33A6F7"/>
<sequence>MTVTIRYPANPVTPHGWYHLVNGEKPMMRLTAFDGSVEMFMIGGYAIPDPYTAPEAVHLIDLEGLIAPWKHVTQKGATEDGVHHIDAFLDPVEVKLTVKCRGRNAARTRRVYRHLIDSLDAIKCSRLDFFDHDAGYWWADVRWFQGGQPDPVSAMRKGTSQKATLRLQADTGTWKSFDHADSFAFTYDAMTDTFAVDHRQTKDLGAVPQRYSGPGGGFCTSYNDQMRWWDDPEHGFGTQRRRVINGPWPDFDTDTDNQVVSQVHGGFQEWSVPDSGRNILGARMNRNPDGSWAGDGVFVEYGAGYLRLYYTINFVETTLRSWPLAIPIGPLPGEKFTLVCGTEDHPRTFRVLRNDMEILSVTEAGTGSALGVDHRGVGNGMFAAGAVISQATPSSIRKLSAGDNAAVAQTGFLKRINIGDQDMYDDYVLFGPFTKVKIYDGPGSDEYVEFGPLLPNQVVFLRTDPRVHTTLVQDLTSVPPSPQELDLFQEAVEKFMSFAGMNGTAFAEQIKSQFGIAPPQGPLYKYLKGRFSKNAAIPPKSPGNPAQPYFVKVSIEGGNADSKIIASGTPRRRYPL</sequence>
<accession>A0AB33A6F7</accession>
<proteinExistence type="predicted"/>
<dbReference type="RefSeq" id="WP_016341846.1">
    <property type="nucleotide sequence ID" value="NC_021282.1"/>
</dbReference>
<evidence type="ECO:0000313" key="2">
    <source>
        <dbReference type="EMBL" id="AGM27362.1"/>
    </source>
</evidence>
<protein>
    <recommendedName>
        <fullName evidence="1">DUF7257 domain-containing protein</fullName>
    </recommendedName>
</protein>
<evidence type="ECO:0000259" key="1">
    <source>
        <dbReference type="Pfam" id="PF23918"/>
    </source>
</evidence>
<dbReference type="KEGG" id="mabb:MASS_0760"/>
<evidence type="ECO:0000313" key="3">
    <source>
        <dbReference type="Proteomes" id="UP000013961"/>
    </source>
</evidence>
<reference evidence="2 3" key="1">
    <citation type="journal article" date="2013" name="Genome Announc.">
        <title>Complete Genome Sequence of Mycobacterium massiliense Clinical Strain Asan 50594, Belonging to the Type II Genotype.</title>
        <authorList>
            <person name="Kim B.J."/>
            <person name="Kim B.R."/>
            <person name="Hong S.H."/>
            <person name="Seok S.H."/>
            <person name="Kook Y.H."/>
            <person name="Kim B.J."/>
        </authorList>
    </citation>
    <scope>NUCLEOTIDE SEQUENCE [LARGE SCALE GENOMIC DNA]</scope>
    <source>
        <strain evidence="2 3">50594</strain>
    </source>
</reference>
<dbReference type="Pfam" id="PF23918">
    <property type="entry name" value="DUF7257"/>
    <property type="match status" value="1"/>
</dbReference>
<dbReference type="Proteomes" id="UP000013961">
    <property type="component" value="Chromosome"/>
</dbReference>